<gene>
    <name evidence="12" type="ORF">PVT71_19565</name>
</gene>
<dbReference type="RefSeq" id="WP_353474130.1">
    <property type="nucleotide sequence ID" value="NZ_CP123385.1"/>
</dbReference>
<reference evidence="12" key="1">
    <citation type="submission" date="2023-02" db="EMBL/GenBank/DDBJ databases">
        <title>Description and genomic characterization of Salipiger bruguierae sp. nov., isolated from the sediment of mangrove plant Bruguiera sexangula.</title>
        <authorList>
            <person name="Long M."/>
        </authorList>
    </citation>
    <scope>NUCLEOTIDE SEQUENCE</scope>
    <source>
        <strain evidence="12">H15</strain>
    </source>
</reference>
<sequence length="474" mass="50423">MTAIEEILHNLPQVATLTLLLVFVLIVLQEAVNGFHDAANAVATVIYANALKPVPAIALSAVMNFLGVILGGTAVAFSIVFLLPKEMIAGINTAHEASLMLALIATAVTWNLATWYFGIPNSTTHTYIGAVIGVSMAHALLVGAPVAQELNLHEGRKILLTLLVSPVFGFVVGWLIYRLIRRLVRSPEIYRPHEEGLRPPGGICAALIVGAAGVSFLHGSNDGQKSIGLMLMALMGLAPGNFALDPVHDPASYARSLQVIAELRQVVDAHLADPQVPAAARYRTELEHLRAVVELDGAATPVTEEERIRFRAEILDIHEALGRALDTPQLTAILTGTEIARLNDAYTALQRLIEKVPTWLVMLSALALGCGTMIGYRRIVETLGEKMGSRHMSPAQGLAAQAAAMASIAAADFGGVPVSTTHVLTSGVAGTVQSSGDRMQWDMISRILLAWVTTLPGTVILSFGAALLLHVMLV</sequence>
<protein>
    <recommendedName>
        <fullName evidence="11">Phosphate transporter</fullName>
    </recommendedName>
</protein>
<feature type="transmembrane region" description="Helical" evidence="11">
    <location>
        <begin position="99"/>
        <end position="119"/>
    </location>
</feature>
<dbReference type="PANTHER" id="PTHR11101:SF65">
    <property type="entry name" value="LOW-AFFINITY INORGANIC PHOSPHATE TRANSPORTER PITA-RELATED"/>
    <property type="match status" value="1"/>
</dbReference>
<evidence type="ECO:0000256" key="7">
    <source>
        <dbReference type="ARBA" id="ARBA00022847"/>
    </source>
</evidence>
<proteinExistence type="inferred from homology"/>
<evidence type="ECO:0000256" key="3">
    <source>
        <dbReference type="ARBA" id="ARBA00022448"/>
    </source>
</evidence>
<feature type="transmembrane region" description="Helical" evidence="11">
    <location>
        <begin position="158"/>
        <end position="180"/>
    </location>
</feature>
<dbReference type="GO" id="GO:0015293">
    <property type="term" value="F:symporter activity"/>
    <property type="evidence" value="ECO:0007669"/>
    <property type="project" value="UniProtKB-KW"/>
</dbReference>
<keyword evidence="5 11" id="KW-0592">Phosphate transport</keyword>
<dbReference type="EMBL" id="CP123385">
    <property type="protein sequence ID" value="XCC95289.1"/>
    <property type="molecule type" value="Genomic_DNA"/>
</dbReference>
<evidence type="ECO:0000256" key="10">
    <source>
        <dbReference type="ARBA" id="ARBA00047348"/>
    </source>
</evidence>
<dbReference type="GO" id="GO:0005315">
    <property type="term" value="F:phosphate transmembrane transporter activity"/>
    <property type="evidence" value="ECO:0007669"/>
    <property type="project" value="InterPro"/>
</dbReference>
<feature type="transmembrane region" description="Helical" evidence="11">
    <location>
        <begin position="448"/>
        <end position="473"/>
    </location>
</feature>
<evidence type="ECO:0000256" key="8">
    <source>
        <dbReference type="ARBA" id="ARBA00022989"/>
    </source>
</evidence>
<keyword evidence="3 11" id="KW-0813">Transport</keyword>
<keyword evidence="8 11" id="KW-1133">Transmembrane helix</keyword>
<keyword evidence="9 11" id="KW-0472">Membrane</keyword>
<feature type="transmembrane region" description="Helical" evidence="11">
    <location>
        <begin position="7"/>
        <end position="28"/>
    </location>
</feature>
<comment type="similarity">
    <text evidence="2">Belongs to the inorganic phosphate transporter (PiT) (TC 2.A.20) family. Pit subfamily.</text>
</comment>
<feature type="transmembrane region" description="Helical" evidence="11">
    <location>
        <begin position="356"/>
        <end position="376"/>
    </location>
</feature>
<comment type="catalytic activity">
    <reaction evidence="10">
        <text>phosphate(in) + H(+)(in) = phosphate(out) + H(+)(out)</text>
        <dbReference type="Rhea" id="RHEA:29939"/>
        <dbReference type="ChEBI" id="CHEBI:15378"/>
        <dbReference type="ChEBI" id="CHEBI:43474"/>
    </reaction>
</comment>
<keyword evidence="7" id="KW-0769">Symport</keyword>
<evidence type="ECO:0000256" key="6">
    <source>
        <dbReference type="ARBA" id="ARBA00022692"/>
    </source>
</evidence>
<feature type="transmembrane region" description="Helical" evidence="11">
    <location>
        <begin position="57"/>
        <end position="83"/>
    </location>
</feature>
<evidence type="ECO:0000256" key="9">
    <source>
        <dbReference type="ARBA" id="ARBA00023136"/>
    </source>
</evidence>
<evidence type="ECO:0000256" key="1">
    <source>
        <dbReference type="ARBA" id="ARBA00004651"/>
    </source>
</evidence>
<feature type="transmembrane region" description="Helical" evidence="11">
    <location>
        <begin position="125"/>
        <end position="146"/>
    </location>
</feature>
<dbReference type="GO" id="GO:0035435">
    <property type="term" value="P:phosphate ion transmembrane transport"/>
    <property type="evidence" value="ECO:0007669"/>
    <property type="project" value="TreeGrafter"/>
</dbReference>
<comment type="subcellular location">
    <subcellularLocation>
        <location evidence="1">Cell membrane</location>
        <topology evidence="1">Multi-pass membrane protein</topology>
    </subcellularLocation>
    <subcellularLocation>
        <location evidence="11">Membrane</location>
        <topology evidence="11">Multi-pass membrane protein</topology>
    </subcellularLocation>
</comment>
<evidence type="ECO:0000256" key="5">
    <source>
        <dbReference type="ARBA" id="ARBA00022592"/>
    </source>
</evidence>
<dbReference type="PANTHER" id="PTHR11101">
    <property type="entry name" value="PHOSPHATE TRANSPORTER"/>
    <property type="match status" value="1"/>
</dbReference>
<evidence type="ECO:0000256" key="4">
    <source>
        <dbReference type="ARBA" id="ARBA00022475"/>
    </source>
</evidence>
<keyword evidence="6 11" id="KW-0812">Transmembrane</keyword>
<dbReference type="InterPro" id="IPR001204">
    <property type="entry name" value="Phos_transporter"/>
</dbReference>
<accession>A0AAU8AKK5</accession>
<dbReference type="Pfam" id="PF01384">
    <property type="entry name" value="PHO4"/>
    <property type="match status" value="2"/>
</dbReference>
<name>A0AAU8AKK5_9RHOB</name>
<evidence type="ECO:0000256" key="2">
    <source>
        <dbReference type="ARBA" id="ARBA00005342"/>
    </source>
</evidence>
<organism evidence="12">
    <name type="scientific">Alloyangia sp. H15</name>
    <dbReference type="NCBI Taxonomy" id="3029062"/>
    <lineage>
        <taxon>Bacteria</taxon>
        <taxon>Pseudomonadati</taxon>
        <taxon>Pseudomonadota</taxon>
        <taxon>Alphaproteobacteria</taxon>
        <taxon>Rhodobacterales</taxon>
        <taxon>Roseobacteraceae</taxon>
        <taxon>Alloyangia</taxon>
    </lineage>
</organism>
<keyword evidence="4" id="KW-1003">Cell membrane</keyword>
<dbReference type="AlphaFoldDB" id="A0AAU8AKK5"/>
<dbReference type="GO" id="GO:0005886">
    <property type="term" value="C:plasma membrane"/>
    <property type="evidence" value="ECO:0007669"/>
    <property type="project" value="UniProtKB-SubCell"/>
</dbReference>
<evidence type="ECO:0000256" key="11">
    <source>
        <dbReference type="RuleBase" id="RU363058"/>
    </source>
</evidence>
<evidence type="ECO:0000313" key="12">
    <source>
        <dbReference type="EMBL" id="XCC95289.1"/>
    </source>
</evidence>